<dbReference type="RefSeq" id="WP_132422565.1">
    <property type="nucleotide sequence ID" value="NZ_SMFZ01000001.1"/>
</dbReference>
<accession>A0A4R1HYM1</accession>
<dbReference type="Pfam" id="PF18844">
    <property type="entry name" value="baeRF_family2"/>
    <property type="match status" value="1"/>
</dbReference>
<comment type="caution">
    <text evidence="2">The sequence shown here is derived from an EMBL/GenBank/DDBJ whole genome shotgun (WGS) entry which is preliminary data.</text>
</comment>
<dbReference type="Proteomes" id="UP000295560">
    <property type="component" value="Unassembled WGS sequence"/>
</dbReference>
<dbReference type="InterPro" id="IPR040701">
    <property type="entry name" value="Bact_RF_family2"/>
</dbReference>
<evidence type="ECO:0000313" key="2">
    <source>
        <dbReference type="EMBL" id="TCK25970.1"/>
    </source>
</evidence>
<dbReference type="Gene3D" id="3.30.1330.30">
    <property type="match status" value="1"/>
</dbReference>
<name>A0A4R1HYM1_PSEEN</name>
<dbReference type="InterPro" id="IPR029064">
    <property type="entry name" value="Ribosomal_eL30-like_sf"/>
</dbReference>
<reference evidence="2 3" key="1">
    <citation type="submission" date="2019-03" db="EMBL/GenBank/DDBJ databases">
        <title>Sequencing the genomes of 1000 actinobacteria strains.</title>
        <authorList>
            <person name="Klenk H.-P."/>
        </authorList>
    </citation>
    <scope>NUCLEOTIDE SEQUENCE [LARGE SCALE GENOMIC DNA]</scope>
    <source>
        <strain evidence="2 3">DSM 44969</strain>
    </source>
</reference>
<evidence type="ECO:0000313" key="3">
    <source>
        <dbReference type="Proteomes" id="UP000295560"/>
    </source>
</evidence>
<dbReference type="OrthoDB" id="5179393at2"/>
<evidence type="ECO:0000256" key="1">
    <source>
        <dbReference type="SAM" id="MobiDB-lite"/>
    </source>
</evidence>
<sequence length="371" mass="38393">MRLNWLRSLTDDPGPFATVVLDATSDEPKGPDEVRLRWRNLRDDLERQGAQDRVLQVLDDAVDAGDPPDGTAARVLVAGSGGLLLDRFVEVPPSGSGTATWSDVPDLTTVTAAVPEEIRAVAVFVDDTGGKVRGPGDAEVEDVTGDSAGPVHKANTAGPGEGGADARVEETWKRNARAVAERVEKITSGSAAQQIVLTGTSPARARLLDELSPHTAELVYEVEHSGGDFPDDLPATLLTAADALREARRAQSVERFAAAAGRSDGVAVTGLADVLAAVRAQAVDTLVLDPAAAPDDEVWIGARGEPSELAADRDELTALGTDPDARVAAVPAVIRAVAAADGDLVLTGPDDDVTLRAGVGALLRFPVGPAS</sequence>
<dbReference type="AlphaFoldDB" id="A0A4R1HYM1"/>
<evidence type="ECO:0008006" key="4">
    <source>
        <dbReference type="Google" id="ProtNLM"/>
    </source>
</evidence>
<proteinExistence type="predicted"/>
<dbReference type="EMBL" id="SMFZ01000001">
    <property type="protein sequence ID" value="TCK25970.1"/>
    <property type="molecule type" value="Genomic_DNA"/>
</dbReference>
<protein>
    <recommendedName>
        <fullName evidence="4">Peptide subunit release factor 1 (ERF1)</fullName>
    </recommendedName>
</protein>
<feature type="region of interest" description="Disordered" evidence="1">
    <location>
        <begin position="132"/>
        <end position="166"/>
    </location>
</feature>
<gene>
    <name evidence="2" type="ORF">EV378_1797</name>
</gene>
<organism evidence="2 3">
    <name type="scientific">Pseudonocardia endophytica</name>
    <dbReference type="NCBI Taxonomy" id="401976"/>
    <lineage>
        <taxon>Bacteria</taxon>
        <taxon>Bacillati</taxon>
        <taxon>Actinomycetota</taxon>
        <taxon>Actinomycetes</taxon>
        <taxon>Pseudonocardiales</taxon>
        <taxon>Pseudonocardiaceae</taxon>
        <taxon>Pseudonocardia</taxon>
    </lineage>
</organism>
<keyword evidence="3" id="KW-1185">Reference proteome</keyword>